<name>A0ABQ4FWT4_9ACTN</name>
<organism evidence="1 2">
    <name type="scientific">Microbispora corallina</name>
    <dbReference type="NCBI Taxonomy" id="83302"/>
    <lineage>
        <taxon>Bacteria</taxon>
        <taxon>Bacillati</taxon>
        <taxon>Actinomycetota</taxon>
        <taxon>Actinomycetes</taxon>
        <taxon>Streptosporangiales</taxon>
        <taxon>Streptosporangiaceae</taxon>
        <taxon>Microbispora</taxon>
    </lineage>
</organism>
<keyword evidence="2" id="KW-1185">Reference proteome</keyword>
<dbReference type="RefSeq" id="WP_204056831.1">
    <property type="nucleotide sequence ID" value="NZ_BOOC01000007.1"/>
</dbReference>
<sequence length="137" mass="15367">MAVVLVLPLLYAFAKMPEWIHNRQMDDLAGRILSYPPPPSTGFASEEFSASFAAYGMKDTCTYRLRFDMTTKLSADEITHYYETAAITPVAGGEESFAVKVWTLPQTPASLDMSGQQQVIVEIQDRDLGSLWDFRCM</sequence>
<evidence type="ECO:0000313" key="1">
    <source>
        <dbReference type="EMBL" id="GIH39276.1"/>
    </source>
</evidence>
<evidence type="ECO:0000313" key="2">
    <source>
        <dbReference type="Proteomes" id="UP000603904"/>
    </source>
</evidence>
<dbReference type="EMBL" id="BOOC01000007">
    <property type="protein sequence ID" value="GIH39276.1"/>
    <property type="molecule type" value="Genomic_DNA"/>
</dbReference>
<protein>
    <submittedName>
        <fullName evidence="1">Uncharacterized protein</fullName>
    </submittedName>
</protein>
<comment type="caution">
    <text evidence="1">The sequence shown here is derived from an EMBL/GenBank/DDBJ whole genome shotgun (WGS) entry which is preliminary data.</text>
</comment>
<dbReference type="Proteomes" id="UP000603904">
    <property type="component" value="Unassembled WGS sequence"/>
</dbReference>
<accession>A0ABQ4FWT4</accession>
<proteinExistence type="predicted"/>
<reference evidence="1 2" key="1">
    <citation type="submission" date="2021-01" db="EMBL/GenBank/DDBJ databases">
        <title>Whole genome shotgun sequence of Microbispora corallina NBRC 16416.</title>
        <authorList>
            <person name="Komaki H."/>
            <person name="Tamura T."/>
        </authorList>
    </citation>
    <scope>NUCLEOTIDE SEQUENCE [LARGE SCALE GENOMIC DNA]</scope>
    <source>
        <strain evidence="1 2">NBRC 16416</strain>
    </source>
</reference>
<gene>
    <name evidence="1" type="ORF">Mco01_22760</name>
</gene>